<evidence type="ECO:0000313" key="3">
    <source>
        <dbReference type="EMBL" id="KAF2204062.1"/>
    </source>
</evidence>
<dbReference type="Gene3D" id="3.40.50.720">
    <property type="entry name" value="NAD(P)-binding Rossmann-like Domain"/>
    <property type="match status" value="1"/>
</dbReference>
<accession>A0A9P4JRJ7</accession>
<dbReference type="InterPro" id="IPR002347">
    <property type="entry name" value="SDR_fam"/>
</dbReference>
<reference evidence="3" key="1">
    <citation type="journal article" date="2020" name="Stud. Mycol.">
        <title>101 Dothideomycetes genomes: a test case for predicting lifestyles and emergence of pathogens.</title>
        <authorList>
            <person name="Haridas S."/>
            <person name="Albert R."/>
            <person name="Binder M."/>
            <person name="Bloem J."/>
            <person name="Labutti K."/>
            <person name="Salamov A."/>
            <person name="Andreopoulos B."/>
            <person name="Baker S."/>
            <person name="Barry K."/>
            <person name="Bills G."/>
            <person name="Bluhm B."/>
            <person name="Cannon C."/>
            <person name="Castanera R."/>
            <person name="Culley D."/>
            <person name="Daum C."/>
            <person name="Ezra D."/>
            <person name="Gonzalez J."/>
            <person name="Henrissat B."/>
            <person name="Kuo A."/>
            <person name="Liang C."/>
            <person name="Lipzen A."/>
            <person name="Lutzoni F."/>
            <person name="Magnuson J."/>
            <person name="Mondo S."/>
            <person name="Nolan M."/>
            <person name="Ohm R."/>
            <person name="Pangilinan J."/>
            <person name="Park H.-J."/>
            <person name="Ramirez L."/>
            <person name="Alfaro M."/>
            <person name="Sun H."/>
            <person name="Tritt A."/>
            <person name="Yoshinaga Y."/>
            <person name="Zwiers L.-H."/>
            <person name="Turgeon B."/>
            <person name="Goodwin S."/>
            <person name="Spatafora J."/>
            <person name="Crous P."/>
            <person name="Grigoriev I."/>
        </authorList>
    </citation>
    <scope>NUCLEOTIDE SEQUENCE</scope>
    <source>
        <strain evidence="3">ATCC 74209</strain>
    </source>
</reference>
<gene>
    <name evidence="3" type="ORF">GQ43DRAFT_454006</name>
</gene>
<protein>
    <submittedName>
        <fullName evidence="3">Short chain type dehydrogenase</fullName>
    </submittedName>
</protein>
<dbReference type="SUPFAM" id="SSF51735">
    <property type="entry name" value="NAD(P)-binding Rossmann-fold domains"/>
    <property type="match status" value="1"/>
</dbReference>
<dbReference type="GO" id="GO:0016616">
    <property type="term" value="F:oxidoreductase activity, acting on the CH-OH group of donors, NAD or NADP as acceptor"/>
    <property type="evidence" value="ECO:0007669"/>
    <property type="project" value="TreeGrafter"/>
</dbReference>
<dbReference type="PRINTS" id="PR00080">
    <property type="entry name" value="SDRFAMILY"/>
</dbReference>
<dbReference type="FunFam" id="3.40.50.720:FF:000084">
    <property type="entry name" value="Short-chain dehydrogenase reductase"/>
    <property type="match status" value="1"/>
</dbReference>
<dbReference type="Proteomes" id="UP000799536">
    <property type="component" value="Unassembled WGS sequence"/>
</dbReference>
<evidence type="ECO:0000256" key="2">
    <source>
        <dbReference type="ARBA" id="ARBA00022857"/>
    </source>
</evidence>
<evidence type="ECO:0000256" key="1">
    <source>
        <dbReference type="ARBA" id="ARBA00006484"/>
    </source>
</evidence>
<dbReference type="Pfam" id="PF13561">
    <property type="entry name" value="adh_short_C2"/>
    <property type="match status" value="1"/>
</dbReference>
<sequence length="258" mass="27838">MSRRLASKIAVITGTSSGLGRAIALAFAREGATVTCSDINPNSINFKSGEPDTATHNKIIEQGGKSIFVKCDTSRSEDVQNLIKKTVEESGRVDIMVNNAGVSLETKDPRPIWEYAEGIFDKTIAINLRGVFLGCKYASAQMIKQDPHPNGDRGWIINLASIVGLIGMPKYSGYVASKHGVLGLKKSAAWECAEHRIHVNAICPGYKSRPCFRLEAMHPFRGLGEPEDIARAAVFLASEDASWVTGVGLPVDGGYSQM</sequence>
<dbReference type="CDD" id="cd05233">
    <property type="entry name" value="SDR_c"/>
    <property type="match status" value="1"/>
</dbReference>
<name>A0A9P4JRJ7_9PLEO</name>
<dbReference type="EMBL" id="ML993885">
    <property type="protein sequence ID" value="KAF2204062.1"/>
    <property type="molecule type" value="Genomic_DNA"/>
</dbReference>
<keyword evidence="4" id="KW-1185">Reference proteome</keyword>
<dbReference type="PANTHER" id="PTHR42760:SF124">
    <property type="entry name" value="SHORT-CHAIN DEHYDROGENASE_REDUCTASE"/>
    <property type="match status" value="1"/>
</dbReference>
<dbReference type="PANTHER" id="PTHR42760">
    <property type="entry name" value="SHORT-CHAIN DEHYDROGENASES/REDUCTASES FAMILY MEMBER"/>
    <property type="match status" value="1"/>
</dbReference>
<evidence type="ECO:0000313" key="4">
    <source>
        <dbReference type="Proteomes" id="UP000799536"/>
    </source>
</evidence>
<dbReference type="AlphaFoldDB" id="A0A9P4JRJ7"/>
<dbReference type="OrthoDB" id="417891at2759"/>
<dbReference type="PROSITE" id="PS00061">
    <property type="entry name" value="ADH_SHORT"/>
    <property type="match status" value="1"/>
</dbReference>
<comment type="similarity">
    <text evidence="1">Belongs to the short-chain dehydrogenases/reductases (SDR) family.</text>
</comment>
<keyword evidence="2" id="KW-0521">NADP</keyword>
<dbReference type="InterPro" id="IPR020904">
    <property type="entry name" value="Sc_DH/Rdtase_CS"/>
</dbReference>
<proteinExistence type="inferred from homology"/>
<comment type="caution">
    <text evidence="3">The sequence shown here is derived from an EMBL/GenBank/DDBJ whole genome shotgun (WGS) entry which is preliminary data.</text>
</comment>
<dbReference type="InterPro" id="IPR036291">
    <property type="entry name" value="NAD(P)-bd_dom_sf"/>
</dbReference>
<organism evidence="3 4">
    <name type="scientific">Delitschia confertaspora ATCC 74209</name>
    <dbReference type="NCBI Taxonomy" id="1513339"/>
    <lineage>
        <taxon>Eukaryota</taxon>
        <taxon>Fungi</taxon>
        <taxon>Dikarya</taxon>
        <taxon>Ascomycota</taxon>
        <taxon>Pezizomycotina</taxon>
        <taxon>Dothideomycetes</taxon>
        <taxon>Pleosporomycetidae</taxon>
        <taxon>Pleosporales</taxon>
        <taxon>Delitschiaceae</taxon>
        <taxon>Delitschia</taxon>
    </lineage>
</organism>
<dbReference type="PRINTS" id="PR00081">
    <property type="entry name" value="GDHRDH"/>
</dbReference>